<keyword evidence="6 13" id="KW-0436">Ligase</keyword>
<keyword evidence="15" id="KW-0460">Magnesium</keyword>
<keyword evidence="5 13" id="KW-0963">Cytoplasm</keyword>
<dbReference type="EC" id="6.3.2.4" evidence="4 13"/>
<dbReference type="Gene3D" id="3.30.470.20">
    <property type="entry name" value="ATP-grasp fold, B domain"/>
    <property type="match status" value="1"/>
</dbReference>
<evidence type="ECO:0000256" key="14">
    <source>
        <dbReference type="PIRSR" id="PIRSR039102-1"/>
    </source>
</evidence>
<comment type="pathway">
    <text evidence="13">Cell wall biogenesis; peptidoglycan biosynthesis.</text>
</comment>
<dbReference type="PROSITE" id="PS00844">
    <property type="entry name" value="DALA_DALA_LIGASE_2"/>
    <property type="match status" value="1"/>
</dbReference>
<dbReference type="Proteomes" id="UP000317243">
    <property type="component" value="Unassembled WGS sequence"/>
</dbReference>
<feature type="active site" evidence="14">
    <location>
        <position position="151"/>
    </location>
</feature>
<dbReference type="PROSITE" id="PS50975">
    <property type="entry name" value="ATP_GRASP"/>
    <property type="match status" value="1"/>
</dbReference>
<dbReference type="NCBIfam" id="NF002378">
    <property type="entry name" value="PRK01372.1"/>
    <property type="match status" value="1"/>
</dbReference>
<gene>
    <name evidence="13 18" type="primary">ddl</name>
    <name evidence="18" type="ORF">KOR42_20140</name>
</gene>
<feature type="active site" evidence="14">
    <location>
        <position position="20"/>
    </location>
</feature>
<keyword evidence="8 16" id="KW-0067">ATP-binding</keyword>
<feature type="binding site" evidence="15">
    <location>
        <position position="258"/>
    </location>
    <ligand>
        <name>Mg(2+)</name>
        <dbReference type="ChEBI" id="CHEBI:18420"/>
        <label>1</label>
    </ligand>
</feature>
<evidence type="ECO:0000256" key="13">
    <source>
        <dbReference type="HAMAP-Rule" id="MF_00047"/>
    </source>
</evidence>
<evidence type="ECO:0000256" key="12">
    <source>
        <dbReference type="ARBA" id="ARBA00047614"/>
    </source>
</evidence>
<sequence length="321" mass="35219">MNRIPTEVSIVVLAGGESPEREISCESGACAANALRARGHSVHEVDPADVSLGEMSWPEQPVVLNMLHGEYGEDGTLQSELDRLKIPYTGSDSACSKLTFHKDQAKNFLLERGLSTPPFRLIDHQEKLPSVLQAASEIGFPLFMKPNAQGSSLGVSVVYSPENLYEGWGIACEYECPVILEKAIIGEEWTVPFLDHVPLPPIKIAPSHPFFDYSAKYEDESTRYNVINVDENPVARHVTEISQNACEMLGTHGVCRVDLIADEAGQGWILEVNTSPGMTSHSLVPMSAAALGWDLGELCERNILSAFTRFTNQETKPKSHD</sequence>
<dbReference type="PANTHER" id="PTHR23132:SF23">
    <property type="entry name" value="D-ALANINE--D-ALANINE LIGASE B"/>
    <property type="match status" value="1"/>
</dbReference>
<evidence type="ECO:0000256" key="7">
    <source>
        <dbReference type="ARBA" id="ARBA00022741"/>
    </source>
</evidence>
<dbReference type="GO" id="GO:0008716">
    <property type="term" value="F:D-alanine-D-alanine ligase activity"/>
    <property type="evidence" value="ECO:0007669"/>
    <property type="project" value="UniProtKB-UniRule"/>
</dbReference>
<comment type="similarity">
    <text evidence="3 13">Belongs to the D-alanine--D-alanine ligase family.</text>
</comment>
<dbReference type="RefSeq" id="WP_146509160.1">
    <property type="nucleotide sequence ID" value="NZ_SIHI01000001.1"/>
</dbReference>
<dbReference type="GO" id="GO:0046872">
    <property type="term" value="F:metal ion binding"/>
    <property type="evidence" value="ECO:0007669"/>
    <property type="project" value="UniProtKB-KW"/>
</dbReference>
<keyword evidence="15" id="KW-0464">Manganese</keyword>
<evidence type="ECO:0000256" key="2">
    <source>
        <dbReference type="ARBA" id="ARBA00004496"/>
    </source>
</evidence>
<evidence type="ECO:0000256" key="10">
    <source>
        <dbReference type="ARBA" id="ARBA00022984"/>
    </source>
</evidence>
<keyword evidence="10 13" id="KW-0573">Peptidoglycan synthesis</keyword>
<organism evidence="18 19">
    <name type="scientific">Thalassoglobus neptunius</name>
    <dbReference type="NCBI Taxonomy" id="1938619"/>
    <lineage>
        <taxon>Bacteria</taxon>
        <taxon>Pseudomonadati</taxon>
        <taxon>Planctomycetota</taxon>
        <taxon>Planctomycetia</taxon>
        <taxon>Planctomycetales</taxon>
        <taxon>Planctomycetaceae</taxon>
        <taxon>Thalassoglobus</taxon>
    </lineage>
</organism>
<feature type="binding site" evidence="15">
    <location>
        <position position="271"/>
    </location>
    <ligand>
        <name>Mg(2+)</name>
        <dbReference type="ChEBI" id="CHEBI:18420"/>
        <label>1</label>
    </ligand>
</feature>
<name>A0A5C5X9U7_9PLAN</name>
<dbReference type="PIRSF" id="PIRSF039102">
    <property type="entry name" value="Ddl/VanB"/>
    <property type="match status" value="1"/>
</dbReference>
<comment type="caution">
    <text evidence="18">The sequence shown here is derived from an EMBL/GenBank/DDBJ whole genome shotgun (WGS) entry which is preliminary data.</text>
</comment>
<dbReference type="SUPFAM" id="SSF52440">
    <property type="entry name" value="PreATP-grasp domain"/>
    <property type="match status" value="1"/>
</dbReference>
<comment type="cofactor">
    <cofactor evidence="1">
        <name>Mn(2+)</name>
        <dbReference type="ChEBI" id="CHEBI:29035"/>
    </cofactor>
</comment>
<keyword evidence="7 16" id="KW-0547">Nucleotide-binding</keyword>
<evidence type="ECO:0000256" key="3">
    <source>
        <dbReference type="ARBA" id="ARBA00010871"/>
    </source>
</evidence>
<dbReference type="PROSITE" id="PS00843">
    <property type="entry name" value="DALA_DALA_LIGASE_1"/>
    <property type="match status" value="1"/>
</dbReference>
<evidence type="ECO:0000256" key="4">
    <source>
        <dbReference type="ARBA" id="ARBA00012216"/>
    </source>
</evidence>
<dbReference type="AlphaFoldDB" id="A0A5C5X9U7"/>
<dbReference type="PANTHER" id="PTHR23132">
    <property type="entry name" value="D-ALANINE--D-ALANINE LIGASE"/>
    <property type="match status" value="1"/>
</dbReference>
<keyword evidence="11 13" id="KW-0961">Cell wall biogenesis/degradation</keyword>
<evidence type="ECO:0000256" key="5">
    <source>
        <dbReference type="ARBA" id="ARBA00022490"/>
    </source>
</evidence>
<dbReference type="GO" id="GO:0005524">
    <property type="term" value="F:ATP binding"/>
    <property type="evidence" value="ECO:0007669"/>
    <property type="project" value="UniProtKB-UniRule"/>
</dbReference>
<dbReference type="GO" id="GO:0071555">
    <property type="term" value="P:cell wall organization"/>
    <property type="evidence" value="ECO:0007669"/>
    <property type="project" value="UniProtKB-KW"/>
</dbReference>
<dbReference type="InterPro" id="IPR013815">
    <property type="entry name" value="ATP_grasp_subdomain_1"/>
</dbReference>
<dbReference type="InterPro" id="IPR011095">
    <property type="entry name" value="Dala_Dala_lig_C"/>
</dbReference>
<evidence type="ECO:0000259" key="17">
    <source>
        <dbReference type="PROSITE" id="PS50975"/>
    </source>
</evidence>
<dbReference type="Pfam" id="PF07478">
    <property type="entry name" value="Dala_Dala_lig_C"/>
    <property type="match status" value="1"/>
</dbReference>
<comment type="subcellular location">
    <subcellularLocation>
        <location evidence="2 13">Cytoplasm</location>
    </subcellularLocation>
</comment>
<feature type="domain" description="ATP-grasp" evidence="17">
    <location>
        <begin position="106"/>
        <end position="304"/>
    </location>
</feature>
<dbReference type="Gene3D" id="3.30.1490.20">
    <property type="entry name" value="ATP-grasp fold, A domain"/>
    <property type="match status" value="1"/>
</dbReference>
<evidence type="ECO:0000256" key="1">
    <source>
        <dbReference type="ARBA" id="ARBA00001936"/>
    </source>
</evidence>
<evidence type="ECO:0000313" key="18">
    <source>
        <dbReference type="EMBL" id="TWT58632.1"/>
    </source>
</evidence>
<dbReference type="UniPathway" id="UPA00219"/>
<feature type="binding site" evidence="15">
    <location>
        <position position="271"/>
    </location>
    <ligand>
        <name>Mg(2+)</name>
        <dbReference type="ChEBI" id="CHEBI:18420"/>
        <label>2</label>
    </ligand>
</feature>
<evidence type="ECO:0000256" key="6">
    <source>
        <dbReference type="ARBA" id="ARBA00022598"/>
    </source>
</evidence>
<evidence type="ECO:0000256" key="16">
    <source>
        <dbReference type="PROSITE-ProRule" id="PRU00409"/>
    </source>
</evidence>
<dbReference type="Gene3D" id="3.40.50.20">
    <property type="match status" value="1"/>
</dbReference>
<dbReference type="InterPro" id="IPR000291">
    <property type="entry name" value="D-Ala_lig_Van_CS"/>
</dbReference>
<comment type="cofactor">
    <cofactor evidence="15">
        <name>Mg(2+)</name>
        <dbReference type="ChEBI" id="CHEBI:18420"/>
    </cofactor>
    <cofactor evidence="15">
        <name>Mn(2+)</name>
        <dbReference type="ChEBI" id="CHEBI:29035"/>
    </cofactor>
    <text evidence="15">Binds 2 magnesium or manganese ions per subunit.</text>
</comment>
<dbReference type="GO" id="GO:0009252">
    <property type="term" value="P:peptidoglycan biosynthetic process"/>
    <property type="evidence" value="ECO:0007669"/>
    <property type="project" value="UniProtKB-UniRule"/>
</dbReference>
<evidence type="ECO:0000256" key="8">
    <source>
        <dbReference type="ARBA" id="ARBA00022840"/>
    </source>
</evidence>
<dbReference type="InterPro" id="IPR005905">
    <property type="entry name" value="D_ala_D_ala"/>
</dbReference>
<comment type="function">
    <text evidence="13">Cell wall formation.</text>
</comment>
<protein>
    <recommendedName>
        <fullName evidence="4 13">D-alanine--D-alanine ligase</fullName>
        <ecNumber evidence="4 13">6.3.2.4</ecNumber>
    </recommendedName>
    <alternativeName>
        <fullName evidence="13">D-Ala-D-Ala ligase</fullName>
    </alternativeName>
    <alternativeName>
        <fullName evidence="13">D-alanylalanine synthetase</fullName>
    </alternativeName>
</protein>
<evidence type="ECO:0000256" key="9">
    <source>
        <dbReference type="ARBA" id="ARBA00022960"/>
    </source>
</evidence>
<feature type="binding site" evidence="15">
    <location>
        <position position="273"/>
    </location>
    <ligand>
        <name>Mg(2+)</name>
        <dbReference type="ChEBI" id="CHEBI:18420"/>
        <label>2</label>
    </ligand>
</feature>
<dbReference type="GO" id="GO:0008360">
    <property type="term" value="P:regulation of cell shape"/>
    <property type="evidence" value="ECO:0007669"/>
    <property type="project" value="UniProtKB-KW"/>
</dbReference>
<dbReference type="InterPro" id="IPR016185">
    <property type="entry name" value="PreATP-grasp_dom_sf"/>
</dbReference>
<dbReference type="InterPro" id="IPR011761">
    <property type="entry name" value="ATP-grasp"/>
</dbReference>
<dbReference type="GO" id="GO:0005737">
    <property type="term" value="C:cytoplasm"/>
    <property type="evidence" value="ECO:0007669"/>
    <property type="project" value="UniProtKB-SubCell"/>
</dbReference>
<dbReference type="InterPro" id="IPR011127">
    <property type="entry name" value="Dala_Dala_lig_N"/>
</dbReference>
<keyword evidence="19" id="KW-1185">Reference proteome</keyword>
<comment type="catalytic activity">
    <reaction evidence="12 13">
        <text>2 D-alanine + ATP = D-alanyl-D-alanine + ADP + phosphate + H(+)</text>
        <dbReference type="Rhea" id="RHEA:11224"/>
        <dbReference type="ChEBI" id="CHEBI:15378"/>
        <dbReference type="ChEBI" id="CHEBI:30616"/>
        <dbReference type="ChEBI" id="CHEBI:43474"/>
        <dbReference type="ChEBI" id="CHEBI:57416"/>
        <dbReference type="ChEBI" id="CHEBI:57822"/>
        <dbReference type="ChEBI" id="CHEBI:456216"/>
        <dbReference type="EC" id="6.3.2.4"/>
    </reaction>
</comment>
<dbReference type="SUPFAM" id="SSF56059">
    <property type="entry name" value="Glutathione synthetase ATP-binding domain-like"/>
    <property type="match status" value="1"/>
</dbReference>
<dbReference type="EMBL" id="SIHI01000001">
    <property type="protein sequence ID" value="TWT58632.1"/>
    <property type="molecule type" value="Genomic_DNA"/>
</dbReference>
<dbReference type="OrthoDB" id="9813261at2"/>
<evidence type="ECO:0000256" key="15">
    <source>
        <dbReference type="PIRSR" id="PIRSR039102-3"/>
    </source>
</evidence>
<reference evidence="18 19" key="1">
    <citation type="submission" date="2019-02" db="EMBL/GenBank/DDBJ databases">
        <title>Deep-cultivation of Planctomycetes and their phenomic and genomic characterization uncovers novel biology.</title>
        <authorList>
            <person name="Wiegand S."/>
            <person name="Jogler M."/>
            <person name="Boedeker C."/>
            <person name="Pinto D."/>
            <person name="Vollmers J."/>
            <person name="Rivas-Marin E."/>
            <person name="Kohn T."/>
            <person name="Peeters S.H."/>
            <person name="Heuer A."/>
            <person name="Rast P."/>
            <person name="Oberbeckmann S."/>
            <person name="Bunk B."/>
            <person name="Jeske O."/>
            <person name="Meyerdierks A."/>
            <person name="Storesund J.E."/>
            <person name="Kallscheuer N."/>
            <person name="Luecker S."/>
            <person name="Lage O.M."/>
            <person name="Pohl T."/>
            <person name="Merkel B.J."/>
            <person name="Hornburger P."/>
            <person name="Mueller R.-W."/>
            <person name="Bruemmer F."/>
            <person name="Labrenz M."/>
            <person name="Spormann A.M."/>
            <person name="Op Den Camp H."/>
            <person name="Overmann J."/>
            <person name="Amann R."/>
            <person name="Jetten M.S.M."/>
            <person name="Mascher T."/>
            <person name="Medema M.H."/>
            <person name="Devos D.P."/>
            <person name="Kaster A.-K."/>
            <person name="Ovreas L."/>
            <person name="Rohde M."/>
            <person name="Galperin M.Y."/>
            <person name="Jogler C."/>
        </authorList>
    </citation>
    <scope>NUCLEOTIDE SEQUENCE [LARGE SCALE GENOMIC DNA]</scope>
    <source>
        <strain evidence="18 19">KOR42</strain>
    </source>
</reference>
<proteinExistence type="inferred from homology"/>
<evidence type="ECO:0000256" key="11">
    <source>
        <dbReference type="ARBA" id="ARBA00023316"/>
    </source>
</evidence>
<accession>A0A5C5X9U7</accession>
<keyword evidence="9 13" id="KW-0133">Cell shape</keyword>
<feature type="active site" evidence="14">
    <location>
        <position position="282"/>
    </location>
</feature>
<evidence type="ECO:0000313" key="19">
    <source>
        <dbReference type="Proteomes" id="UP000317243"/>
    </source>
</evidence>
<dbReference type="Pfam" id="PF01820">
    <property type="entry name" value="Dala_Dala_lig_N"/>
    <property type="match status" value="1"/>
</dbReference>
<dbReference type="HAMAP" id="MF_00047">
    <property type="entry name" value="Dala_Dala_lig"/>
    <property type="match status" value="1"/>
</dbReference>
<keyword evidence="15" id="KW-0479">Metal-binding</keyword>